<evidence type="ECO:0000313" key="2">
    <source>
        <dbReference type="Proteomes" id="UP000680866"/>
    </source>
</evidence>
<dbReference type="AlphaFoldDB" id="A0A810N3X3"/>
<reference evidence="1" key="1">
    <citation type="submission" date="2020-08" db="EMBL/GenBank/DDBJ databases">
        <title>Whole genome shotgun sequence of Polymorphospora rubra NBRC 101157.</title>
        <authorList>
            <person name="Komaki H."/>
            <person name="Tamura T."/>
        </authorList>
    </citation>
    <scope>NUCLEOTIDE SEQUENCE</scope>
    <source>
        <strain evidence="1">NBRC 101157</strain>
    </source>
</reference>
<gene>
    <name evidence="1" type="ORF">Prubr_54320</name>
</gene>
<evidence type="ECO:0000313" key="1">
    <source>
        <dbReference type="EMBL" id="BCJ68411.1"/>
    </source>
</evidence>
<organism evidence="1 2">
    <name type="scientific">Polymorphospora rubra</name>
    <dbReference type="NCBI Taxonomy" id="338584"/>
    <lineage>
        <taxon>Bacteria</taxon>
        <taxon>Bacillati</taxon>
        <taxon>Actinomycetota</taxon>
        <taxon>Actinomycetes</taxon>
        <taxon>Micromonosporales</taxon>
        <taxon>Micromonosporaceae</taxon>
        <taxon>Polymorphospora</taxon>
    </lineage>
</organism>
<keyword evidence="2" id="KW-1185">Reference proteome</keyword>
<dbReference type="KEGG" id="pry:Prubr_54320"/>
<sequence>MVEGVQQARGDGRIRAQQLAHSAHAPLAGFGVAFLFVGGEVVEREVFVVAVQSVFVDGPHVVPEPDVTGPVGEQFGEQGRRAGDRQVVLGGQVREVGPVGGEYALEPVQPEIRGTRAAAGVVLEEPDQLAVLVPQMPASAASYGASERYSLTAADDGVYR</sequence>
<dbReference type="Proteomes" id="UP000680866">
    <property type="component" value="Chromosome"/>
</dbReference>
<dbReference type="EMBL" id="AP023359">
    <property type="protein sequence ID" value="BCJ68411.1"/>
    <property type="molecule type" value="Genomic_DNA"/>
</dbReference>
<accession>A0A810N3X3</accession>
<name>A0A810N3X3_9ACTN</name>
<protein>
    <submittedName>
        <fullName evidence="1">Uncharacterized protein</fullName>
    </submittedName>
</protein>
<proteinExistence type="predicted"/>